<accession>A0AA37TNL3</accession>
<sequence length="377" mass="41676">MRQLLIILKKELVDAIRDKRSVMAGLYYSIGTPLIISLLFMVLIGKVTAPDTLRLTIIEPERAPDLVRYLTAHNIEHSSDSTKKDIEISFSENYAQQLNQGLPAEVFVKADFSDNELQQALSRIRRTMDGYAHEIGRLRLVARGVDPRVTQVLDVQQQDTAKAVARGGFILGMAIFIMIYSVFISGMNLAIDTSAGERERDSLGLMLSQPVTPMTITWAKVLCVTLFAMLGLVLTIVCSKIAYTFVPWHELGFDVNINSDLVIAMFIVGIPISLMAASMQLFVSFMAKTFKEAQSYLTIVLFVPLALAMTANYEIAPHVLKWLPVSGQQQALMALVKGQELPILELAVASGITLVIALVLTFAINRLLKSEKVVFGL</sequence>
<comment type="subcellular location">
    <subcellularLocation>
        <location evidence="1">Membrane</location>
        <topology evidence="1">Multi-pass membrane protein</topology>
    </subcellularLocation>
</comment>
<keyword evidence="2 5" id="KW-0812">Transmembrane</keyword>
<dbReference type="Proteomes" id="UP001157439">
    <property type="component" value="Unassembled WGS sequence"/>
</dbReference>
<dbReference type="RefSeq" id="WP_095499462.1">
    <property type="nucleotide sequence ID" value="NZ_BSPO01000014.1"/>
</dbReference>
<evidence type="ECO:0000313" key="7">
    <source>
        <dbReference type="EMBL" id="GLS85019.1"/>
    </source>
</evidence>
<dbReference type="PANTHER" id="PTHR43471:SF3">
    <property type="entry name" value="ABC TRANSPORTER PERMEASE PROTEIN NATB"/>
    <property type="match status" value="1"/>
</dbReference>
<evidence type="ECO:0000313" key="8">
    <source>
        <dbReference type="Proteomes" id="UP001157439"/>
    </source>
</evidence>
<protein>
    <submittedName>
        <fullName evidence="7">Transporter</fullName>
    </submittedName>
</protein>
<evidence type="ECO:0000256" key="1">
    <source>
        <dbReference type="ARBA" id="ARBA00004141"/>
    </source>
</evidence>
<organism evidence="7 8">
    <name type="scientific">Paraferrimonas haliotis</name>
    <dbReference type="NCBI Taxonomy" id="2013866"/>
    <lineage>
        <taxon>Bacteria</taxon>
        <taxon>Pseudomonadati</taxon>
        <taxon>Pseudomonadota</taxon>
        <taxon>Gammaproteobacteria</taxon>
        <taxon>Alteromonadales</taxon>
        <taxon>Ferrimonadaceae</taxon>
        <taxon>Paraferrimonas</taxon>
    </lineage>
</organism>
<gene>
    <name evidence="7" type="primary">natB</name>
    <name evidence="7" type="ORF">GCM10007894_29960</name>
</gene>
<feature type="transmembrane region" description="Helical" evidence="5">
    <location>
        <begin position="169"/>
        <end position="191"/>
    </location>
</feature>
<reference evidence="7 8" key="1">
    <citation type="journal article" date="2014" name="Int. J. Syst. Evol. Microbiol.">
        <title>Complete genome sequence of Corynebacterium casei LMG S-19264T (=DSM 44701T), isolated from a smear-ripened cheese.</title>
        <authorList>
            <consortium name="US DOE Joint Genome Institute (JGI-PGF)"/>
            <person name="Walter F."/>
            <person name="Albersmeier A."/>
            <person name="Kalinowski J."/>
            <person name="Ruckert C."/>
        </authorList>
    </citation>
    <scope>NUCLEOTIDE SEQUENCE [LARGE SCALE GENOMIC DNA]</scope>
    <source>
        <strain evidence="7 8">NBRC 112785</strain>
    </source>
</reference>
<dbReference type="Pfam" id="PF12698">
    <property type="entry name" value="ABC2_membrane_3"/>
    <property type="match status" value="1"/>
</dbReference>
<feature type="transmembrane region" description="Helical" evidence="5">
    <location>
        <begin position="295"/>
        <end position="313"/>
    </location>
</feature>
<evidence type="ECO:0000259" key="6">
    <source>
        <dbReference type="Pfam" id="PF12698"/>
    </source>
</evidence>
<dbReference type="GO" id="GO:0016020">
    <property type="term" value="C:membrane"/>
    <property type="evidence" value="ECO:0007669"/>
    <property type="project" value="UniProtKB-SubCell"/>
</dbReference>
<feature type="transmembrane region" description="Helical" evidence="5">
    <location>
        <begin position="21"/>
        <end position="44"/>
    </location>
</feature>
<dbReference type="InterPro" id="IPR013525">
    <property type="entry name" value="ABC2_TM"/>
</dbReference>
<dbReference type="AlphaFoldDB" id="A0AA37TNL3"/>
<evidence type="ECO:0000256" key="4">
    <source>
        <dbReference type="ARBA" id="ARBA00023136"/>
    </source>
</evidence>
<feature type="transmembrane region" description="Helical" evidence="5">
    <location>
        <begin position="343"/>
        <end position="364"/>
    </location>
</feature>
<evidence type="ECO:0000256" key="2">
    <source>
        <dbReference type="ARBA" id="ARBA00022692"/>
    </source>
</evidence>
<evidence type="ECO:0000256" key="3">
    <source>
        <dbReference type="ARBA" id="ARBA00022989"/>
    </source>
</evidence>
<evidence type="ECO:0000256" key="5">
    <source>
        <dbReference type="SAM" id="Phobius"/>
    </source>
</evidence>
<name>A0AA37TNL3_9GAMM</name>
<keyword evidence="8" id="KW-1185">Reference proteome</keyword>
<comment type="caution">
    <text evidence="7">The sequence shown here is derived from an EMBL/GenBank/DDBJ whole genome shotgun (WGS) entry which is preliminary data.</text>
</comment>
<feature type="domain" description="ABC-2 type transporter transmembrane" evidence="6">
    <location>
        <begin position="28"/>
        <end position="362"/>
    </location>
</feature>
<feature type="transmembrane region" description="Helical" evidence="5">
    <location>
        <begin position="221"/>
        <end position="243"/>
    </location>
</feature>
<keyword evidence="4 5" id="KW-0472">Membrane</keyword>
<dbReference type="GO" id="GO:0140359">
    <property type="term" value="F:ABC-type transporter activity"/>
    <property type="evidence" value="ECO:0007669"/>
    <property type="project" value="InterPro"/>
</dbReference>
<feature type="transmembrane region" description="Helical" evidence="5">
    <location>
        <begin position="263"/>
        <end position="283"/>
    </location>
</feature>
<keyword evidence="3 5" id="KW-1133">Transmembrane helix</keyword>
<dbReference type="PANTHER" id="PTHR43471">
    <property type="entry name" value="ABC TRANSPORTER PERMEASE"/>
    <property type="match status" value="1"/>
</dbReference>
<dbReference type="EMBL" id="BSPO01000014">
    <property type="protein sequence ID" value="GLS85019.1"/>
    <property type="molecule type" value="Genomic_DNA"/>
</dbReference>
<proteinExistence type="predicted"/>